<accession>A0ACC3AS86</accession>
<reference evidence="1 2" key="1">
    <citation type="journal article" date="2023" name="ACS Omega">
        <title>Identification of the Neoaspergillic Acid Biosynthesis Gene Cluster by Establishing an In Vitro CRISPR-Ribonucleoprotein Genetic System in Aspergillus melleus.</title>
        <authorList>
            <person name="Yuan B."/>
            <person name="Grau M.F."/>
            <person name="Murata R.M."/>
            <person name="Torok T."/>
            <person name="Venkateswaran K."/>
            <person name="Stajich J.E."/>
            <person name="Wang C.C.C."/>
        </authorList>
    </citation>
    <scope>NUCLEOTIDE SEQUENCE [LARGE SCALE GENOMIC DNA]</scope>
    <source>
        <strain evidence="1 2">IMV 1140</strain>
    </source>
</reference>
<dbReference type="EMBL" id="JAOPJF010000083">
    <property type="protein sequence ID" value="KAK1140416.1"/>
    <property type="molecule type" value="Genomic_DNA"/>
</dbReference>
<evidence type="ECO:0000313" key="1">
    <source>
        <dbReference type="EMBL" id="KAK1140416.1"/>
    </source>
</evidence>
<keyword evidence="2" id="KW-1185">Reference proteome</keyword>
<evidence type="ECO:0000313" key="2">
    <source>
        <dbReference type="Proteomes" id="UP001177260"/>
    </source>
</evidence>
<organism evidence="1 2">
    <name type="scientific">Aspergillus melleus</name>
    <dbReference type="NCBI Taxonomy" id="138277"/>
    <lineage>
        <taxon>Eukaryota</taxon>
        <taxon>Fungi</taxon>
        <taxon>Dikarya</taxon>
        <taxon>Ascomycota</taxon>
        <taxon>Pezizomycotina</taxon>
        <taxon>Eurotiomycetes</taxon>
        <taxon>Eurotiomycetidae</taxon>
        <taxon>Eurotiales</taxon>
        <taxon>Aspergillaceae</taxon>
        <taxon>Aspergillus</taxon>
        <taxon>Aspergillus subgen. Circumdati</taxon>
    </lineage>
</organism>
<protein>
    <submittedName>
        <fullName evidence="1">Uncharacterized protein</fullName>
    </submittedName>
</protein>
<dbReference type="Proteomes" id="UP001177260">
    <property type="component" value="Unassembled WGS sequence"/>
</dbReference>
<proteinExistence type="predicted"/>
<comment type="caution">
    <text evidence="1">The sequence shown here is derived from an EMBL/GenBank/DDBJ whole genome shotgun (WGS) entry which is preliminary data.</text>
</comment>
<sequence length="922" mass="102029">MEERISLSNGHLLNLKPRARNPKHAKSGAEEGPACERCKEPVPWYTVYKPLPNKPLPEVKDSKSTPETSARKVTPTRLPMPKKFADKTKDDSPDNSPVVDRKEHRHHTLGRRAQPKASPISLGRRPAKSTDKDREQYWRKVKEKFEKESPTSSRTRDKHKEYYQEAYQKIKSFASPPKQETNQHMPKSGAKTSDDDKTPRQSAIPRTTAGSPKPKDGHSSEPAVSPEAKKSESKKRPSNVIDTHDTINRQTSDKQNSTTDSSIISRPSISPLSGPSSSMTDWEDRFVVNMPSAKEPNPPVMTARQITEFQKSIDKVHNQGGTMLDPDTLPSPRTRTPEDSSEATETQGKQPGNLDGQDSGTAARTGSEEDTSEPQPSHGRYYSPNEIGKQRCSTIWEEGASRHKPKSAVNIDGSFLGCKEINGPNDKNPDEILLFSTTDERPRVVDVSTPVSKNSRERNTAAPQATVALEEKTVVQEEWKPISQNLKNAQCSKQFQRTMCREMPCRPSEEAPMPVPQASGKENSTQIGIPPKNPERGKRPQGDDDVFIITPTITRTMMTMADMRGVVQKSSRTKEPASRAAGEIITDIRAKPPTHSTPSGLRRATQNSWEKSNMPSTPSSKPGPAPTGPPVKEQEGLSQTKVERPRAIRGYIHTIGMKSSAGNANPRARIKRHSHTYETPRSNDNAPPVRSATDPAQFPKSVSAQKPMPPPKLNTNVHSEPRFPLPSARIFAVAELDGHQVDDHTKEEHKDRDAPPKTPTVTDDLGVNTSSNKSPQEDDNDKDLMSSVTFGLIIDIFFLSIAQAQELYKDIMANWNSRAVLAKIALNCILNMIGHCLYVLRNFLTACSVYNSTGSWPKSKDKDIARSLTEFGQAVIYLVALGFIMMVVGRAAGYIVLIGSWIVWVTKPFGWVLGTLGRALLP</sequence>
<name>A0ACC3AS86_9EURO</name>
<gene>
    <name evidence="1" type="ORF">N8T08_010360</name>
</gene>